<dbReference type="Proteomes" id="UP000324897">
    <property type="component" value="Unassembled WGS sequence"/>
</dbReference>
<dbReference type="OrthoDB" id="657943at2759"/>
<dbReference type="GO" id="GO:0030247">
    <property type="term" value="F:polysaccharide binding"/>
    <property type="evidence" value="ECO:0007669"/>
    <property type="project" value="InterPro"/>
</dbReference>
<dbReference type="PANTHER" id="PTHR33138">
    <property type="entry name" value="OS01G0690200 PROTEIN"/>
    <property type="match status" value="1"/>
</dbReference>
<feature type="domain" description="Wall-associated receptor kinase galacturonan-binding" evidence="3">
    <location>
        <begin position="56"/>
        <end position="99"/>
    </location>
</feature>
<name>A0A5J9UFC3_9POAL</name>
<evidence type="ECO:0000313" key="5">
    <source>
        <dbReference type="Proteomes" id="UP000324897"/>
    </source>
</evidence>
<organism evidence="4 5">
    <name type="scientific">Eragrostis curvula</name>
    <name type="common">weeping love grass</name>
    <dbReference type="NCBI Taxonomy" id="38414"/>
    <lineage>
        <taxon>Eukaryota</taxon>
        <taxon>Viridiplantae</taxon>
        <taxon>Streptophyta</taxon>
        <taxon>Embryophyta</taxon>
        <taxon>Tracheophyta</taxon>
        <taxon>Spermatophyta</taxon>
        <taxon>Magnoliopsida</taxon>
        <taxon>Liliopsida</taxon>
        <taxon>Poales</taxon>
        <taxon>Poaceae</taxon>
        <taxon>PACMAD clade</taxon>
        <taxon>Chloridoideae</taxon>
        <taxon>Eragrostideae</taxon>
        <taxon>Eragrostidinae</taxon>
        <taxon>Eragrostis</taxon>
    </lineage>
</organism>
<dbReference type="AlphaFoldDB" id="A0A5J9UFC3"/>
<protein>
    <recommendedName>
        <fullName evidence="3">Wall-associated receptor kinase galacturonan-binding domain-containing protein</fullName>
    </recommendedName>
</protein>
<feature type="non-terminal residue" evidence="4">
    <location>
        <position position="1"/>
    </location>
</feature>
<evidence type="ECO:0000256" key="1">
    <source>
        <dbReference type="ARBA" id="ARBA00004167"/>
    </source>
</evidence>
<keyword evidence="5" id="KW-1185">Reference proteome</keyword>
<dbReference type="Gramene" id="TVU22027">
    <property type="protein sequence ID" value="TVU22027"/>
    <property type="gene ID" value="EJB05_31703"/>
</dbReference>
<dbReference type="Pfam" id="PF13947">
    <property type="entry name" value="GUB_WAK_bind"/>
    <property type="match status" value="1"/>
</dbReference>
<keyword evidence="2" id="KW-0732">Signal</keyword>
<accession>A0A5J9UFC3</accession>
<evidence type="ECO:0000259" key="3">
    <source>
        <dbReference type="Pfam" id="PF13947"/>
    </source>
</evidence>
<dbReference type="GO" id="GO:0016020">
    <property type="term" value="C:membrane"/>
    <property type="evidence" value="ECO:0007669"/>
    <property type="project" value="UniProtKB-SubCell"/>
</dbReference>
<dbReference type="InterPro" id="IPR025287">
    <property type="entry name" value="WAK_GUB"/>
</dbReference>
<sequence>MNLTLNVSKFYGKVSQHKKTQRSAMHRPILLMLPILASLHQLTTAANSITAEDTGCRPATCGNLTIAYPFWLAGKDNSSCGPPSFQLTCNSSAAGAFLSGSYIKILIID</sequence>
<gene>
    <name evidence="4" type="ORF">EJB05_31703</name>
</gene>
<comment type="subcellular location">
    <subcellularLocation>
        <location evidence="1">Membrane</location>
        <topology evidence="1">Single-pass membrane protein</topology>
    </subcellularLocation>
</comment>
<evidence type="ECO:0000256" key="2">
    <source>
        <dbReference type="ARBA" id="ARBA00022729"/>
    </source>
</evidence>
<reference evidence="4 5" key="1">
    <citation type="journal article" date="2019" name="Sci. Rep.">
        <title>A high-quality genome of Eragrostis curvula grass provides insights into Poaceae evolution and supports new strategies to enhance forage quality.</title>
        <authorList>
            <person name="Carballo J."/>
            <person name="Santos B.A.C.M."/>
            <person name="Zappacosta D."/>
            <person name="Garbus I."/>
            <person name="Selva J.P."/>
            <person name="Gallo C.A."/>
            <person name="Diaz A."/>
            <person name="Albertini E."/>
            <person name="Caccamo M."/>
            <person name="Echenique V."/>
        </authorList>
    </citation>
    <scope>NUCLEOTIDE SEQUENCE [LARGE SCALE GENOMIC DNA]</scope>
    <source>
        <strain evidence="5">cv. Victoria</strain>
        <tissue evidence="4">Leaf</tissue>
    </source>
</reference>
<dbReference type="PANTHER" id="PTHR33138:SF56">
    <property type="entry name" value="OS01G0137282 PROTEIN"/>
    <property type="match status" value="1"/>
</dbReference>
<comment type="caution">
    <text evidence="4">The sequence shown here is derived from an EMBL/GenBank/DDBJ whole genome shotgun (WGS) entry which is preliminary data.</text>
</comment>
<proteinExistence type="predicted"/>
<dbReference type="EMBL" id="RWGY01000026">
    <property type="protein sequence ID" value="TVU22027.1"/>
    <property type="molecule type" value="Genomic_DNA"/>
</dbReference>
<evidence type="ECO:0000313" key="4">
    <source>
        <dbReference type="EMBL" id="TVU22027.1"/>
    </source>
</evidence>